<dbReference type="RefSeq" id="WP_386719593.1">
    <property type="nucleotide sequence ID" value="NZ_JBHRSZ010000004.1"/>
</dbReference>
<evidence type="ECO:0000313" key="3">
    <source>
        <dbReference type="EMBL" id="MFC3151226.1"/>
    </source>
</evidence>
<dbReference type="InterPro" id="IPR002641">
    <property type="entry name" value="PNPLA_dom"/>
</dbReference>
<organism evidence="3 4">
    <name type="scientific">Litoribrevibacter euphylliae</name>
    <dbReference type="NCBI Taxonomy" id="1834034"/>
    <lineage>
        <taxon>Bacteria</taxon>
        <taxon>Pseudomonadati</taxon>
        <taxon>Pseudomonadota</taxon>
        <taxon>Gammaproteobacteria</taxon>
        <taxon>Oceanospirillales</taxon>
        <taxon>Oceanospirillaceae</taxon>
        <taxon>Litoribrevibacter</taxon>
    </lineage>
</organism>
<evidence type="ECO:0000259" key="2">
    <source>
        <dbReference type="Pfam" id="PF01734"/>
    </source>
</evidence>
<evidence type="ECO:0000256" key="1">
    <source>
        <dbReference type="ARBA" id="ARBA00023098"/>
    </source>
</evidence>
<comment type="caution">
    <text evidence="3">The sequence shown here is derived from an EMBL/GenBank/DDBJ whole genome shotgun (WGS) entry which is preliminary data.</text>
</comment>
<protein>
    <submittedName>
        <fullName evidence="3">Patatin-like phospholipase family protein</fullName>
    </submittedName>
</protein>
<feature type="domain" description="PNPLA" evidence="2">
    <location>
        <begin position="55"/>
        <end position="242"/>
    </location>
</feature>
<reference evidence="4" key="1">
    <citation type="journal article" date="2019" name="Int. J. Syst. Evol. Microbiol.">
        <title>The Global Catalogue of Microorganisms (GCM) 10K type strain sequencing project: providing services to taxonomists for standard genome sequencing and annotation.</title>
        <authorList>
            <consortium name="The Broad Institute Genomics Platform"/>
            <consortium name="The Broad Institute Genome Sequencing Center for Infectious Disease"/>
            <person name="Wu L."/>
            <person name="Ma J."/>
        </authorList>
    </citation>
    <scope>NUCLEOTIDE SEQUENCE [LARGE SCALE GENOMIC DNA]</scope>
    <source>
        <strain evidence="4">KCTC 52438</strain>
    </source>
</reference>
<dbReference type="Proteomes" id="UP001595476">
    <property type="component" value="Unassembled WGS sequence"/>
</dbReference>
<sequence length="359" mass="40295">MSLELYAGKLAYQRIKEEGLTAQQVRLIVGASGGPKWLVLSKLDQYLNDAFLKEADHPIELIGSSIGSWRMACYAQKEPSKAIERLRDAYSTTEYPGKPTAKDVSESAQSILDHALGIYGEHQSHHDFIVSNKQRPLNVVTVRNRRLFNHPSNLVQGVSIGLAAMANPVSSRFVERLFPRVVFSQSLASSPYRDVQVNERVQLSSENLAPALMASGAIPFVLEPIRVPGSKARWHWDGGLVDYHFEGPFMQEQDLVLYPHFFPNLIPGWLDKGLPWRRAKPGHYDNVVVMCPSKTFIDALPDSHIPDRKDFSSYENSTRINNWQKVIKQSEQLVDALHDGLSKDGGRSLVKPLEQMPQG</sequence>
<keyword evidence="1" id="KW-0443">Lipid metabolism</keyword>
<dbReference type="Gene3D" id="3.40.1090.10">
    <property type="entry name" value="Cytosolic phospholipase A2 catalytic domain"/>
    <property type="match status" value="1"/>
</dbReference>
<accession>A0ABV7HI53</accession>
<name>A0ABV7HI53_9GAMM</name>
<keyword evidence="4" id="KW-1185">Reference proteome</keyword>
<dbReference type="EMBL" id="JBHRSZ010000004">
    <property type="protein sequence ID" value="MFC3151226.1"/>
    <property type="molecule type" value="Genomic_DNA"/>
</dbReference>
<dbReference type="InterPro" id="IPR016035">
    <property type="entry name" value="Acyl_Trfase/lysoPLipase"/>
</dbReference>
<gene>
    <name evidence="3" type="ORF">ACFOEK_09340</name>
</gene>
<dbReference type="Pfam" id="PF01734">
    <property type="entry name" value="Patatin"/>
    <property type="match status" value="1"/>
</dbReference>
<dbReference type="SUPFAM" id="SSF52151">
    <property type="entry name" value="FabD/lysophospholipase-like"/>
    <property type="match status" value="1"/>
</dbReference>
<proteinExistence type="predicted"/>
<evidence type="ECO:0000313" key="4">
    <source>
        <dbReference type="Proteomes" id="UP001595476"/>
    </source>
</evidence>